<sequence>MNFQMIDDTSKAFSPLITRRGLIALAAAAPMFGSGDALGQNPSDATCHLADGRRLGYRIYGSLKDFPVLYFHGTPGSRLEAALLAPFCNANGVCLIAVDRPGIGMSTFSQRHSHVSWPSDIARLMDLLTQSTSFDRFGVLAMSGGTSFALACTAVLSKRITATAIISPRTPGAPGVPKGVLDNALQQAAAYPRLAEGVLRRQIRRSQRHPNVMPSQFKKFAAVDRNYIQRNGTALRQVIAEASRHGTQGIVHDMSLMRWPWQICLPRIDVPVGLWIGNCDYSAPPETLRFLHRNIPRSQATTVLGEGHFSIIDKAVASAAIWLKSNSAAK</sequence>
<dbReference type="PANTHER" id="PTHR45763:SF46">
    <property type="entry name" value="AB HYDROLASE-1 DOMAIN-CONTAINING PROTEIN"/>
    <property type="match status" value="1"/>
</dbReference>
<dbReference type="RefSeq" id="WP_289165757.1">
    <property type="nucleotide sequence ID" value="NZ_JASZZN010000019.1"/>
</dbReference>
<dbReference type="InterPro" id="IPR029058">
    <property type="entry name" value="AB_hydrolase_fold"/>
</dbReference>
<accession>A0ABT7PPA0</accession>
<evidence type="ECO:0000313" key="3">
    <source>
        <dbReference type="Proteomes" id="UP001239462"/>
    </source>
</evidence>
<dbReference type="EMBL" id="JASZZN010000019">
    <property type="protein sequence ID" value="MDM4018109.1"/>
    <property type="molecule type" value="Genomic_DNA"/>
</dbReference>
<dbReference type="InterPro" id="IPR000073">
    <property type="entry name" value="AB_hydrolase_1"/>
</dbReference>
<organism evidence="2 3">
    <name type="scientific">Roseiconus lacunae</name>
    <dbReference type="NCBI Taxonomy" id="2605694"/>
    <lineage>
        <taxon>Bacteria</taxon>
        <taxon>Pseudomonadati</taxon>
        <taxon>Planctomycetota</taxon>
        <taxon>Planctomycetia</taxon>
        <taxon>Pirellulales</taxon>
        <taxon>Pirellulaceae</taxon>
        <taxon>Roseiconus</taxon>
    </lineage>
</organism>
<protein>
    <submittedName>
        <fullName evidence="2">Alpha/beta fold hydrolase</fullName>
    </submittedName>
</protein>
<feature type="domain" description="AB hydrolase-1" evidence="1">
    <location>
        <begin position="67"/>
        <end position="314"/>
    </location>
</feature>
<dbReference type="Pfam" id="PF00561">
    <property type="entry name" value="Abhydrolase_1"/>
    <property type="match status" value="1"/>
</dbReference>
<dbReference type="GO" id="GO:0016787">
    <property type="term" value="F:hydrolase activity"/>
    <property type="evidence" value="ECO:0007669"/>
    <property type="project" value="UniProtKB-KW"/>
</dbReference>
<gene>
    <name evidence="2" type="ORF">QTN89_21855</name>
</gene>
<dbReference type="PANTHER" id="PTHR45763">
    <property type="entry name" value="HYDROLASE, ALPHA/BETA FOLD FAMILY PROTEIN, EXPRESSED-RELATED"/>
    <property type="match status" value="1"/>
</dbReference>
<proteinExistence type="predicted"/>
<keyword evidence="2" id="KW-0378">Hydrolase</keyword>
<comment type="caution">
    <text evidence="2">The sequence shown here is derived from an EMBL/GenBank/DDBJ whole genome shotgun (WGS) entry which is preliminary data.</text>
</comment>
<name>A0ABT7PPA0_9BACT</name>
<evidence type="ECO:0000259" key="1">
    <source>
        <dbReference type="Pfam" id="PF00561"/>
    </source>
</evidence>
<evidence type="ECO:0000313" key="2">
    <source>
        <dbReference type="EMBL" id="MDM4018109.1"/>
    </source>
</evidence>
<dbReference type="Proteomes" id="UP001239462">
    <property type="component" value="Unassembled WGS sequence"/>
</dbReference>
<keyword evidence="3" id="KW-1185">Reference proteome</keyword>
<dbReference type="Gene3D" id="3.40.50.1820">
    <property type="entry name" value="alpha/beta hydrolase"/>
    <property type="match status" value="1"/>
</dbReference>
<dbReference type="SUPFAM" id="SSF53474">
    <property type="entry name" value="alpha/beta-Hydrolases"/>
    <property type="match status" value="1"/>
</dbReference>
<reference evidence="2 3" key="1">
    <citation type="submission" date="2023-06" db="EMBL/GenBank/DDBJ databases">
        <title>Roseiconus lacunae JC819 isolated from Gulf of Mannar region, Tamil Nadu.</title>
        <authorList>
            <person name="Pk S."/>
            <person name="Ch S."/>
            <person name="Ch V.R."/>
        </authorList>
    </citation>
    <scope>NUCLEOTIDE SEQUENCE [LARGE SCALE GENOMIC DNA]</scope>
    <source>
        <strain evidence="2 3">JC819</strain>
    </source>
</reference>